<keyword evidence="2 9" id="KW-0808">Transferase</keyword>
<dbReference type="CDD" id="cd02503">
    <property type="entry name" value="MobA"/>
    <property type="match status" value="1"/>
</dbReference>
<feature type="domain" description="MobA-like NTP transferase" evidence="8">
    <location>
        <begin position="5"/>
        <end position="154"/>
    </location>
</feature>
<evidence type="ECO:0000256" key="7">
    <source>
        <dbReference type="ARBA" id="ARBA00023150"/>
    </source>
</evidence>
<evidence type="ECO:0000313" key="9">
    <source>
        <dbReference type="EMBL" id="ABM03912.1"/>
    </source>
</evidence>
<evidence type="ECO:0000256" key="2">
    <source>
        <dbReference type="ARBA" id="ARBA00022679"/>
    </source>
</evidence>
<evidence type="ECO:0000256" key="6">
    <source>
        <dbReference type="ARBA" id="ARBA00023134"/>
    </source>
</evidence>
<keyword evidence="1" id="KW-0963">Cytoplasm</keyword>
<dbReference type="GO" id="GO:0046872">
    <property type="term" value="F:metal ion binding"/>
    <property type="evidence" value="ECO:0007669"/>
    <property type="project" value="UniProtKB-KW"/>
</dbReference>
<proteinExistence type="predicted"/>
<evidence type="ECO:0000313" key="10">
    <source>
        <dbReference type="Proteomes" id="UP000000639"/>
    </source>
</evidence>
<evidence type="ECO:0000256" key="4">
    <source>
        <dbReference type="ARBA" id="ARBA00022741"/>
    </source>
</evidence>
<keyword evidence="6" id="KW-0342">GTP-binding</keyword>
<dbReference type="PANTHER" id="PTHR19136">
    <property type="entry name" value="MOLYBDENUM COFACTOR GUANYLYLTRANSFERASE"/>
    <property type="match status" value="1"/>
</dbReference>
<keyword evidence="4" id="KW-0547">Nucleotide-binding</keyword>
<protein>
    <submittedName>
        <fullName evidence="9">Molybdenum cofactor guanylyltransferase</fullName>
    </submittedName>
</protein>
<gene>
    <name evidence="9" type="ordered locus">Ping_2171</name>
</gene>
<dbReference type="OrthoDB" id="9788394at2"/>
<evidence type="ECO:0000256" key="3">
    <source>
        <dbReference type="ARBA" id="ARBA00022723"/>
    </source>
</evidence>
<dbReference type="InterPro" id="IPR025877">
    <property type="entry name" value="MobA-like_NTP_Trfase"/>
</dbReference>
<keyword evidence="3" id="KW-0479">Metal-binding</keyword>
<evidence type="ECO:0000259" key="8">
    <source>
        <dbReference type="Pfam" id="PF12804"/>
    </source>
</evidence>
<dbReference type="InterPro" id="IPR029044">
    <property type="entry name" value="Nucleotide-diphossugar_trans"/>
</dbReference>
<name>A1SWP7_PSYIN</name>
<dbReference type="PANTHER" id="PTHR19136:SF81">
    <property type="entry name" value="MOLYBDENUM COFACTOR GUANYLYLTRANSFERASE"/>
    <property type="match status" value="1"/>
</dbReference>
<dbReference type="Pfam" id="PF12804">
    <property type="entry name" value="NTP_transf_3"/>
    <property type="match status" value="1"/>
</dbReference>
<dbReference type="GO" id="GO:1902758">
    <property type="term" value="P:bis(molybdopterin guanine dinucleotide)molybdenum biosynthetic process"/>
    <property type="evidence" value="ECO:0007669"/>
    <property type="project" value="TreeGrafter"/>
</dbReference>
<evidence type="ECO:0000256" key="1">
    <source>
        <dbReference type="ARBA" id="ARBA00022490"/>
    </source>
</evidence>
<accession>A1SWP7</accession>
<dbReference type="Proteomes" id="UP000000639">
    <property type="component" value="Chromosome"/>
</dbReference>
<dbReference type="SUPFAM" id="SSF53448">
    <property type="entry name" value="Nucleotide-diphospho-sugar transferases"/>
    <property type="match status" value="1"/>
</dbReference>
<organism evidence="9 10">
    <name type="scientific">Psychromonas ingrahamii (strain DSM 17664 / CCUG 51855 / 37)</name>
    <dbReference type="NCBI Taxonomy" id="357804"/>
    <lineage>
        <taxon>Bacteria</taxon>
        <taxon>Pseudomonadati</taxon>
        <taxon>Pseudomonadota</taxon>
        <taxon>Gammaproteobacteria</taxon>
        <taxon>Alteromonadales</taxon>
        <taxon>Psychromonadaceae</taxon>
        <taxon>Psychromonas</taxon>
    </lineage>
</organism>
<dbReference type="STRING" id="357804.Ping_2171"/>
<keyword evidence="5" id="KW-0460">Magnesium</keyword>
<dbReference type="GO" id="GO:0016779">
    <property type="term" value="F:nucleotidyltransferase activity"/>
    <property type="evidence" value="ECO:0007669"/>
    <property type="project" value="UniProtKB-KW"/>
</dbReference>
<dbReference type="KEGG" id="pin:Ping_2171"/>
<dbReference type="eggNOG" id="COG0746">
    <property type="taxonomic scope" value="Bacteria"/>
</dbReference>
<keyword evidence="7" id="KW-0501">Molybdenum cofactor biosynthesis</keyword>
<keyword evidence="9" id="KW-0548">Nucleotidyltransferase</keyword>
<dbReference type="Gene3D" id="3.90.550.10">
    <property type="entry name" value="Spore Coat Polysaccharide Biosynthesis Protein SpsA, Chain A"/>
    <property type="match status" value="1"/>
</dbReference>
<sequence>MKIAGIVLAGGLSSRMGQDKAKLQLAQQTLLARAVVLLEGLDLDKTFVSGFYPDFYCITDIYPQCGPIGGLHACVEALYEDYDALFILPVDMPLMGEPQCAGLLFEFKTHPQGVFYERAIFPMILPLTLSLKNHLTETLASAQKKDRSLYCLLNTLKIQPVNIIKQQDCRFHNSNTPDQWLSCLEIHQQLQNTKE</sequence>
<dbReference type="AlphaFoldDB" id="A1SWP7"/>
<dbReference type="GO" id="GO:0005525">
    <property type="term" value="F:GTP binding"/>
    <property type="evidence" value="ECO:0007669"/>
    <property type="project" value="UniProtKB-KW"/>
</dbReference>
<evidence type="ECO:0000256" key="5">
    <source>
        <dbReference type="ARBA" id="ARBA00022842"/>
    </source>
</evidence>
<keyword evidence="10" id="KW-1185">Reference proteome</keyword>
<dbReference type="InterPro" id="IPR013482">
    <property type="entry name" value="Molybde_CF_guanTrfase"/>
</dbReference>
<reference evidence="9 10" key="1">
    <citation type="submission" date="2007-01" db="EMBL/GenBank/DDBJ databases">
        <title>Complete sequence of Psychromonas ingrahamii 37.</title>
        <authorList>
            <consortium name="US DOE Joint Genome Institute"/>
            <person name="Copeland A."/>
            <person name="Lucas S."/>
            <person name="Lapidus A."/>
            <person name="Barry K."/>
            <person name="Detter J.C."/>
            <person name="Glavina del Rio T."/>
            <person name="Hammon N."/>
            <person name="Israni S."/>
            <person name="Dalin E."/>
            <person name="Tice H."/>
            <person name="Pitluck S."/>
            <person name="Thompson L.S."/>
            <person name="Brettin T."/>
            <person name="Bruce D."/>
            <person name="Han C."/>
            <person name="Tapia R."/>
            <person name="Schmutz J."/>
            <person name="Larimer F."/>
            <person name="Land M."/>
            <person name="Hauser L."/>
            <person name="Kyrpides N."/>
            <person name="Ivanova N."/>
            <person name="Staley J."/>
            <person name="Richardson P."/>
        </authorList>
    </citation>
    <scope>NUCLEOTIDE SEQUENCE [LARGE SCALE GENOMIC DNA]</scope>
    <source>
        <strain evidence="9 10">37</strain>
    </source>
</reference>
<dbReference type="RefSeq" id="WP_011770472.1">
    <property type="nucleotide sequence ID" value="NC_008709.1"/>
</dbReference>
<dbReference type="HOGENOM" id="CLU_055597_3_1_6"/>
<dbReference type="EMBL" id="CP000510">
    <property type="protein sequence ID" value="ABM03912.1"/>
    <property type="molecule type" value="Genomic_DNA"/>
</dbReference>